<evidence type="ECO:0000313" key="5">
    <source>
        <dbReference type="Proteomes" id="UP001213000"/>
    </source>
</evidence>
<feature type="domain" description="Retrotransposon gag" evidence="3">
    <location>
        <begin position="162"/>
        <end position="233"/>
    </location>
</feature>
<evidence type="ECO:0000313" key="4">
    <source>
        <dbReference type="EMBL" id="KAJ3554211.1"/>
    </source>
</evidence>
<feature type="compositionally biased region" description="Polar residues" evidence="1">
    <location>
        <begin position="292"/>
        <end position="306"/>
    </location>
</feature>
<feature type="compositionally biased region" description="Low complexity" evidence="1">
    <location>
        <begin position="307"/>
        <end position="332"/>
    </location>
</feature>
<dbReference type="InterPro" id="IPR032567">
    <property type="entry name" value="RTL1-rel"/>
</dbReference>
<dbReference type="InterPro" id="IPR005162">
    <property type="entry name" value="Retrotrans_gag_dom"/>
</dbReference>
<dbReference type="PANTHER" id="PTHR15503:SF36">
    <property type="entry name" value="RETROTRANSPOSON GAG-LIKE PROTEIN 5"/>
    <property type="match status" value="1"/>
</dbReference>
<keyword evidence="2" id="KW-1133">Transmembrane helix</keyword>
<evidence type="ECO:0000256" key="2">
    <source>
        <dbReference type="SAM" id="Phobius"/>
    </source>
</evidence>
<accession>A0AAD5VG98</accession>
<dbReference type="Proteomes" id="UP001213000">
    <property type="component" value="Unassembled WGS sequence"/>
</dbReference>
<keyword evidence="5" id="KW-1185">Reference proteome</keyword>
<comment type="caution">
    <text evidence="4">The sequence shown here is derived from an EMBL/GenBank/DDBJ whole genome shotgun (WGS) entry which is preliminary data.</text>
</comment>
<evidence type="ECO:0000256" key="1">
    <source>
        <dbReference type="SAM" id="MobiDB-lite"/>
    </source>
</evidence>
<evidence type="ECO:0000259" key="3">
    <source>
        <dbReference type="Pfam" id="PF03732"/>
    </source>
</evidence>
<protein>
    <recommendedName>
        <fullName evidence="3">Retrotransposon gag domain-containing protein</fullName>
    </recommendedName>
</protein>
<dbReference type="PANTHER" id="PTHR15503">
    <property type="entry name" value="LDOC1 RELATED"/>
    <property type="match status" value="1"/>
</dbReference>
<feature type="transmembrane region" description="Helical" evidence="2">
    <location>
        <begin position="6"/>
        <end position="25"/>
    </location>
</feature>
<keyword evidence="2" id="KW-0472">Membrane</keyword>
<reference evidence="4" key="1">
    <citation type="submission" date="2022-07" db="EMBL/GenBank/DDBJ databases">
        <title>Genome Sequence of Leucocoprinus birnbaumii.</title>
        <authorList>
            <person name="Buettner E."/>
        </authorList>
    </citation>
    <scope>NUCLEOTIDE SEQUENCE</scope>
    <source>
        <strain evidence="4">VT141</strain>
    </source>
</reference>
<dbReference type="Pfam" id="PF03732">
    <property type="entry name" value="Retrotrans_gag"/>
    <property type="match status" value="1"/>
</dbReference>
<organism evidence="4 5">
    <name type="scientific">Leucocoprinus birnbaumii</name>
    <dbReference type="NCBI Taxonomy" id="56174"/>
    <lineage>
        <taxon>Eukaryota</taxon>
        <taxon>Fungi</taxon>
        <taxon>Dikarya</taxon>
        <taxon>Basidiomycota</taxon>
        <taxon>Agaricomycotina</taxon>
        <taxon>Agaricomycetes</taxon>
        <taxon>Agaricomycetidae</taxon>
        <taxon>Agaricales</taxon>
        <taxon>Agaricineae</taxon>
        <taxon>Agaricaceae</taxon>
        <taxon>Leucocoprinus</taxon>
    </lineage>
</organism>
<gene>
    <name evidence="4" type="ORF">NP233_g12469</name>
</gene>
<sequence length="338" mass="38458">MIDYNVIIAFLGAIISVFFGQALVTRWTEMSEEQKAVAATQVATFVDAVKQELVQTPTAKKKKEKIDMPDDFEGDASLVSAWWRRMTLYFFARDIENEFERIAIALGKIKKGKEDRAQRWADEAIKLMVAFQPEYKRWKSQILAREGKEREPTEDEAKDFNNVPPFDSWKDMMEKMDHFFVTKETQADAIEKLKALRQGTRMIEDYWIEFNSWQTLTGYNEVALVGIFRDGLHPALGRKLVELGGLTESNTLLEWYRKAVEYERARRLANQNFARITPAKKGPFTQPVAPANTYSPRSTNPVRSTPSSASSEAGSSDSSESFNTATSSSASAERMDID</sequence>
<keyword evidence="2" id="KW-0812">Transmembrane</keyword>
<dbReference type="AlphaFoldDB" id="A0AAD5VG98"/>
<feature type="region of interest" description="Disordered" evidence="1">
    <location>
        <begin position="279"/>
        <end position="338"/>
    </location>
</feature>
<dbReference type="EMBL" id="JANIEX010001815">
    <property type="protein sequence ID" value="KAJ3554211.1"/>
    <property type="molecule type" value="Genomic_DNA"/>
</dbReference>
<proteinExistence type="predicted"/>
<name>A0AAD5VG98_9AGAR</name>